<evidence type="ECO:0000259" key="1">
    <source>
        <dbReference type="PROSITE" id="PS50994"/>
    </source>
</evidence>
<sequence length="122" mass="14143">MGNLPADRVQPNPAFQTIGVDYCGRFYHKTETRNKASRKCYIAVFVYFSMKAAHFKVVRDQTTESFIAALRRFISLRGSPRTIWSDNATNFVGAKSELAELKELFLSKRFERFIPPYLLLLR</sequence>
<reference evidence="3" key="1">
    <citation type="submission" date="2025-08" db="UniProtKB">
        <authorList>
            <consortium name="RefSeq"/>
        </authorList>
    </citation>
    <scope>IDENTIFICATION</scope>
</reference>
<dbReference type="Proteomes" id="UP001652628">
    <property type="component" value="Unplaced"/>
</dbReference>
<dbReference type="InterPro" id="IPR012337">
    <property type="entry name" value="RNaseH-like_sf"/>
</dbReference>
<dbReference type="GeneID" id="139354723"/>
<dbReference type="RefSeq" id="XP_070855061.1">
    <property type="nucleotide sequence ID" value="XM_070998960.1"/>
</dbReference>
<evidence type="ECO:0000313" key="3">
    <source>
        <dbReference type="RefSeq" id="XP_070855061.1"/>
    </source>
</evidence>
<dbReference type="SUPFAM" id="SSF53098">
    <property type="entry name" value="Ribonuclease H-like"/>
    <property type="match status" value="1"/>
</dbReference>
<dbReference type="Gene3D" id="3.30.420.10">
    <property type="entry name" value="Ribonuclease H-like superfamily/Ribonuclease H"/>
    <property type="match status" value="1"/>
</dbReference>
<dbReference type="InterPro" id="IPR036397">
    <property type="entry name" value="RNaseH_sf"/>
</dbReference>
<dbReference type="PROSITE" id="PS50994">
    <property type="entry name" value="INTEGRASE"/>
    <property type="match status" value="1"/>
</dbReference>
<feature type="domain" description="Integrase catalytic" evidence="1">
    <location>
        <begin position="9"/>
        <end position="122"/>
    </location>
</feature>
<keyword evidence="2" id="KW-1185">Reference proteome</keyword>
<name>A0ABM4TYM6_DROSZ</name>
<dbReference type="PANTHER" id="PTHR47331">
    <property type="entry name" value="PHD-TYPE DOMAIN-CONTAINING PROTEIN"/>
    <property type="match status" value="1"/>
</dbReference>
<proteinExistence type="predicted"/>
<dbReference type="PANTHER" id="PTHR47331:SF1">
    <property type="entry name" value="GAG-LIKE PROTEIN"/>
    <property type="match status" value="1"/>
</dbReference>
<organism evidence="2 3">
    <name type="scientific">Drosophila suzukii</name>
    <name type="common">Spotted-wing drosophila fruit fly</name>
    <dbReference type="NCBI Taxonomy" id="28584"/>
    <lineage>
        <taxon>Eukaryota</taxon>
        <taxon>Metazoa</taxon>
        <taxon>Ecdysozoa</taxon>
        <taxon>Arthropoda</taxon>
        <taxon>Hexapoda</taxon>
        <taxon>Insecta</taxon>
        <taxon>Pterygota</taxon>
        <taxon>Neoptera</taxon>
        <taxon>Endopterygota</taxon>
        <taxon>Diptera</taxon>
        <taxon>Brachycera</taxon>
        <taxon>Muscomorpha</taxon>
        <taxon>Ephydroidea</taxon>
        <taxon>Drosophilidae</taxon>
        <taxon>Drosophila</taxon>
        <taxon>Sophophora</taxon>
    </lineage>
</organism>
<evidence type="ECO:0000313" key="2">
    <source>
        <dbReference type="Proteomes" id="UP001652628"/>
    </source>
</evidence>
<gene>
    <name evidence="3" type="primary">LOC139354723</name>
</gene>
<accession>A0ABM4TYM6</accession>
<dbReference type="InterPro" id="IPR001584">
    <property type="entry name" value="Integrase_cat-core"/>
</dbReference>
<protein>
    <recommendedName>
        <fullName evidence="1">Integrase catalytic domain-containing protein</fullName>
    </recommendedName>
</protein>